<accession>A0A9P1CKT2</accession>
<reference evidence="2 3" key="2">
    <citation type="submission" date="2024-05" db="EMBL/GenBank/DDBJ databases">
        <authorList>
            <person name="Chen Y."/>
            <person name="Shah S."/>
            <person name="Dougan E. K."/>
            <person name="Thang M."/>
            <person name="Chan C."/>
        </authorList>
    </citation>
    <scope>NUCLEOTIDE SEQUENCE [LARGE SCALE GENOMIC DNA]</scope>
</reference>
<reference evidence="1" key="1">
    <citation type="submission" date="2022-10" db="EMBL/GenBank/DDBJ databases">
        <authorList>
            <person name="Chen Y."/>
            <person name="Dougan E. K."/>
            <person name="Chan C."/>
            <person name="Rhodes N."/>
            <person name="Thang M."/>
        </authorList>
    </citation>
    <scope>NUCLEOTIDE SEQUENCE</scope>
</reference>
<proteinExistence type="predicted"/>
<feature type="non-terminal residue" evidence="1">
    <location>
        <position position="50"/>
    </location>
</feature>
<organism evidence="1">
    <name type="scientific">Cladocopium goreaui</name>
    <dbReference type="NCBI Taxonomy" id="2562237"/>
    <lineage>
        <taxon>Eukaryota</taxon>
        <taxon>Sar</taxon>
        <taxon>Alveolata</taxon>
        <taxon>Dinophyceae</taxon>
        <taxon>Suessiales</taxon>
        <taxon>Symbiodiniaceae</taxon>
        <taxon>Cladocopium</taxon>
    </lineage>
</organism>
<feature type="non-terminal residue" evidence="1">
    <location>
        <position position="1"/>
    </location>
</feature>
<dbReference type="EMBL" id="CAMXCT030001718">
    <property type="protein sequence ID" value="CAL4779795.1"/>
    <property type="molecule type" value="Genomic_DNA"/>
</dbReference>
<dbReference type="AlphaFoldDB" id="A0A9P1CKT2"/>
<sequence length="50" mass="5456">DQSGLSGLPPEARLVMGRSEQRFLERCGCIDLPVLGRSDPQRDGKGDELT</sequence>
<evidence type="ECO:0000313" key="2">
    <source>
        <dbReference type="EMBL" id="CAL4779795.1"/>
    </source>
</evidence>
<dbReference type="Proteomes" id="UP001152797">
    <property type="component" value="Unassembled WGS sequence"/>
</dbReference>
<comment type="caution">
    <text evidence="1">The sequence shown here is derived from an EMBL/GenBank/DDBJ whole genome shotgun (WGS) entry which is preliminary data.</text>
</comment>
<evidence type="ECO:0000313" key="1">
    <source>
        <dbReference type="EMBL" id="CAI3992483.1"/>
    </source>
</evidence>
<keyword evidence="3" id="KW-1185">Reference proteome</keyword>
<protein>
    <submittedName>
        <fullName evidence="1">Uncharacterized protein</fullName>
    </submittedName>
</protein>
<name>A0A9P1CKT2_9DINO</name>
<gene>
    <name evidence="1" type="ORF">C1SCF055_LOCUS19310</name>
</gene>
<evidence type="ECO:0000313" key="3">
    <source>
        <dbReference type="Proteomes" id="UP001152797"/>
    </source>
</evidence>
<dbReference type="EMBL" id="CAMXCT020001718">
    <property type="protein sequence ID" value="CAL1145858.1"/>
    <property type="molecule type" value="Genomic_DNA"/>
</dbReference>
<dbReference type="EMBL" id="CAMXCT010001718">
    <property type="protein sequence ID" value="CAI3992483.1"/>
    <property type="molecule type" value="Genomic_DNA"/>
</dbReference>